<keyword evidence="1" id="KW-0472">Membrane</keyword>
<comment type="caution">
    <text evidence="2">The sequence shown here is derived from an EMBL/GenBank/DDBJ whole genome shotgun (WGS) entry which is preliminary data.</text>
</comment>
<evidence type="ECO:0000256" key="1">
    <source>
        <dbReference type="SAM" id="Phobius"/>
    </source>
</evidence>
<proteinExistence type="predicted"/>
<keyword evidence="1" id="KW-0812">Transmembrane</keyword>
<reference evidence="2" key="2">
    <citation type="journal article" date="2014" name="ISME J.">
        <title>Microbial stratification in low pH oxic and suboxic macroscopic growths along an acid mine drainage.</title>
        <authorList>
            <person name="Mendez-Garcia C."/>
            <person name="Mesa V."/>
            <person name="Sprenger R.R."/>
            <person name="Richter M."/>
            <person name="Diez M.S."/>
            <person name="Solano J."/>
            <person name="Bargiela R."/>
            <person name="Golyshina O.V."/>
            <person name="Manteca A."/>
            <person name="Ramos J.L."/>
            <person name="Gallego J.R."/>
            <person name="Llorente I."/>
            <person name="Martins Dos Santos V.A."/>
            <person name="Jensen O.N."/>
            <person name="Pelaez A.I."/>
            <person name="Sanchez J."/>
            <person name="Ferrer M."/>
        </authorList>
    </citation>
    <scope>NUCLEOTIDE SEQUENCE</scope>
</reference>
<reference evidence="2" key="1">
    <citation type="submission" date="2013-08" db="EMBL/GenBank/DDBJ databases">
        <authorList>
            <person name="Mendez C."/>
            <person name="Richter M."/>
            <person name="Ferrer M."/>
            <person name="Sanchez J."/>
        </authorList>
    </citation>
    <scope>NUCLEOTIDE SEQUENCE</scope>
</reference>
<name>T1A8B0_9ZZZZ</name>
<feature type="transmembrane region" description="Helical" evidence="1">
    <location>
        <begin position="6"/>
        <end position="25"/>
    </location>
</feature>
<accession>T1A8B0</accession>
<gene>
    <name evidence="2" type="ORF">B1A_11345</name>
</gene>
<dbReference type="AlphaFoldDB" id="T1A8B0"/>
<feature type="non-terminal residue" evidence="2">
    <location>
        <position position="38"/>
    </location>
</feature>
<sequence>MKMKIYAMFLFSTIFVGVMVAVEMYKDANPEWMAYQSL</sequence>
<evidence type="ECO:0000313" key="2">
    <source>
        <dbReference type="EMBL" id="EQD56921.1"/>
    </source>
</evidence>
<dbReference type="EMBL" id="AUZX01008104">
    <property type="protein sequence ID" value="EQD56921.1"/>
    <property type="molecule type" value="Genomic_DNA"/>
</dbReference>
<organism evidence="2">
    <name type="scientific">mine drainage metagenome</name>
    <dbReference type="NCBI Taxonomy" id="410659"/>
    <lineage>
        <taxon>unclassified sequences</taxon>
        <taxon>metagenomes</taxon>
        <taxon>ecological metagenomes</taxon>
    </lineage>
</organism>
<protein>
    <submittedName>
        <fullName evidence="2">Secreted protein</fullName>
    </submittedName>
</protein>
<keyword evidence="1" id="KW-1133">Transmembrane helix</keyword>